<evidence type="ECO:0000313" key="2">
    <source>
        <dbReference type="EMBL" id="KAF2421101.1"/>
    </source>
</evidence>
<feature type="region of interest" description="Disordered" evidence="1">
    <location>
        <begin position="204"/>
        <end position="236"/>
    </location>
</feature>
<reference evidence="2" key="1">
    <citation type="journal article" date="2020" name="Stud. Mycol.">
        <title>101 Dothideomycetes genomes: a test case for predicting lifestyles and emergence of pathogens.</title>
        <authorList>
            <person name="Haridas S."/>
            <person name="Albert R."/>
            <person name="Binder M."/>
            <person name="Bloem J."/>
            <person name="Labutti K."/>
            <person name="Salamov A."/>
            <person name="Andreopoulos B."/>
            <person name="Baker S."/>
            <person name="Barry K."/>
            <person name="Bills G."/>
            <person name="Bluhm B."/>
            <person name="Cannon C."/>
            <person name="Castanera R."/>
            <person name="Culley D."/>
            <person name="Daum C."/>
            <person name="Ezra D."/>
            <person name="Gonzalez J."/>
            <person name="Henrissat B."/>
            <person name="Kuo A."/>
            <person name="Liang C."/>
            <person name="Lipzen A."/>
            <person name="Lutzoni F."/>
            <person name="Magnuson J."/>
            <person name="Mondo S."/>
            <person name="Nolan M."/>
            <person name="Ohm R."/>
            <person name="Pangilinan J."/>
            <person name="Park H.-J."/>
            <person name="Ramirez L."/>
            <person name="Alfaro M."/>
            <person name="Sun H."/>
            <person name="Tritt A."/>
            <person name="Yoshinaga Y."/>
            <person name="Zwiers L.-H."/>
            <person name="Turgeon B."/>
            <person name="Goodwin S."/>
            <person name="Spatafora J."/>
            <person name="Crous P."/>
            <person name="Grigoriev I."/>
        </authorList>
    </citation>
    <scope>NUCLEOTIDE SEQUENCE</scope>
    <source>
        <strain evidence="2">CBS 130266</strain>
    </source>
</reference>
<feature type="compositionally biased region" description="Low complexity" evidence="1">
    <location>
        <begin position="110"/>
        <end position="130"/>
    </location>
</feature>
<dbReference type="Proteomes" id="UP000800235">
    <property type="component" value="Unassembled WGS sequence"/>
</dbReference>
<gene>
    <name evidence="2" type="ORF">EJ08DRAFT_702175</name>
</gene>
<keyword evidence="3" id="KW-1185">Reference proteome</keyword>
<dbReference type="EMBL" id="MU007102">
    <property type="protein sequence ID" value="KAF2421101.1"/>
    <property type="molecule type" value="Genomic_DNA"/>
</dbReference>
<sequence>MSYSPQTPTTTRRMQEALSSIKAARAAETGRRSSQVQAQQEAFLYMTRRISNKTIEGFNFHGHTRMDITPIELNSTRSAIPEIDTYPTRQEESSWFNDHDDTTPKTQTRTSNPFSHPSHSPSSTTSSPSRHTYRLNPNLRYTDMPLPDNLDDFPTGFSERSIYTPGLPPSATTATFNFNSYPASATVSVSAKPRRVSELRRIHVPKLAMPPVSRSVSEQGKKKRQESPLGSGSGYPAKVAKVWDGKAVHPSESVSFPQPQHTAMPSHPFNPPASSYTSQSASSSISTSHVSEVPHSPWAGHWHGRPQVAAGSEVTAPGKAAAVLGVESRKWVGTYELDGGSEGGKYKGRKGGGKCFVMTLQRKLAYRIGGDAPVGNINPAGCGGSYTNLVVPMVPNNVVSWVTPKGRIPPGRDEDMPELFNWEHLELSFVNDTVFPLVPITAYRAQPKCQYVDCSTIYNDYRLSVGFTIPSTILSSIDPAWGGCATRFFRFSDPPIALWSASQVSLPTLKDFGPQAESTAAPVATRLPDFPAVTASATAQHARTLPFTAAILDTPFKSFTVENSLIVHLPRSQEVAGQLWKVQEACGQPYLIDFNKRLHNGIQTRRNLKGLQVNLPTNTPAQPQSLISRSHFPTPAKATPRPISRFLSVFELRRRPESYISEEGELPNHFLSTRSDLNARNPALRRSWFFSSREDLEALPQINIPKEHGSGQVGMGKKEKVKRAIKKVMRKISCVG</sequence>
<feature type="compositionally biased region" description="Polar residues" evidence="1">
    <location>
        <begin position="618"/>
        <end position="628"/>
    </location>
</feature>
<protein>
    <submittedName>
        <fullName evidence="2">Uncharacterized protein</fullName>
    </submittedName>
</protein>
<feature type="compositionally biased region" description="Basic and acidic residues" evidence="1">
    <location>
        <begin position="89"/>
        <end position="103"/>
    </location>
</feature>
<proteinExistence type="predicted"/>
<feature type="region of interest" description="Disordered" evidence="1">
    <location>
        <begin position="618"/>
        <end position="638"/>
    </location>
</feature>
<organism evidence="2 3">
    <name type="scientific">Tothia fuscella</name>
    <dbReference type="NCBI Taxonomy" id="1048955"/>
    <lineage>
        <taxon>Eukaryota</taxon>
        <taxon>Fungi</taxon>
        <taxon>Dikarya</taxon>
        <taxon>Ascomycota</taxon>
        <taxon>Pezizomycotina</taxon>
        <taxon>Dothideomycetes</taxon>
        <taxon>Pleosporomycetidae</taxon>
        <taxon>Venturiales</taxon>
        <taxon>Cylindrosympodiaceae</taxon>
        <taxon>Tothia</taxon>
    </lineage>
</organism>
<feature type="region of interest" description="Disordered" evidence="1">
    <location>
        <begin position="86"/>
        <end position="146"/>
    </location>
</feature>
<feature type="compositionally biased region" description="Polar residues" evidence="1">
    <location>
        <begin position="252"/>
        <end position="263"/>
    </location>
</feature>
<evidence type="ECO:0000256" key="1">
    <source>
        <dbReference type="SAM" id="MobiDB-lite"/>
    </source>
</evidence>
<accession>A0A9P4NGY6</accession>
<comment type="caution">
    <text evidence="2">The sequence shown here is derived from an EMBL/GenBank/DDBJ whole genome shotgun (WGS) entry which is preliminary data.</text>
</comment>
<evidence type="ECO:0000313" key="3">
    <source>
        <dbReference type="Proteomes" id="UP000800235"/>
    </source>
</evidence>
<name>A0A9P4NGY6_9PEZI</name>
<feature type="compositionally biased region" description="Low complexity" evidence="1">
    <location>
        <begin position="274"/>
        <end position="291"/>
    </location>
</feature>
<feature type="region of interest" description="Disordered" evidence="1">
    <location>
        <begin position="250"/>
        <end position="294"/>
    </location>
</feature>
<dbReference type="AlphaFoldDB" id="A0A9P4NGY6"/>